<name>A0A5Q2RGG9_9ACTN</name>
<gene>
    <name evidence="2" type="ORF">GH723_01560</name>
</gene>
<sequence length="60" mass="6764">MSDINEPPRDDEMTYAEGREKQAEFEGLVEEKDGDVQAATDAQLAGEEPDDEDRTNYKLT</sequence>
<feature type="region of interest" description="Disordered" evidence="1">
    <location>
        <begin position="41"/>
        <end position="60"/>
    </location>
</feature>
<protein>
    <submittedName>
        <fullName evidence="2">Uncharacterized protein</fullName>
    </submittedName>
</protein>
<dbReference type="KEGG" id="atq:GH723_01560"/>
<dbReference type="EMBL" id="CP045851">
    <property type="protein sequence ID" value="QGG93902.1"/>
    <property type="molecule type" value="Genomic_DNA"/>
</dbReference>
<evidence type="ECO:0000313" key="3">
    <source>
        <dbReference type="Proteomes" id="UP000334019"/>
    </source>
</evidence>
<dbReference type="RefSeq" id="WP_153758008.1">
    <property type="nucleotide sequence ID" value="NZ_CP045851.1"/>
</dbReference>
<organism evidence="2 3">
    <name type="scientific">Actinomarinicola tropica</name>
    <dbReference type="NCBI Taxonomy" id="2789776"/>
    <lineage>
        <taxon>Bacteria</taxon>
        <taxon>Bacillati</taxon>
        <taxon>Actinomycetota</taxon>
        <taxon>Acidimicrobiia</taxon>
        <taxon>Acidimicrobiales</taxon>
        <taxon>Iamiaceae</taxon>
        <taxon>Actinomarinicola</taxon>
    </lineage>
</organism>
<accession>A0A5Q2RGG9</accession>
<reference evidence="2 3" key="1">
    <citation type="submission" date="2019-11" db="EMBL/GenBank/DDBJ databases">
        <authorList>
            <person name="He Y."/>
        </authorList>
    </citation>
    <scope>NUCLEOTIDE SEQUENCE [LARGE SCALE GENOMIC DNA]</scope>
    <source>
        <strain evidence="2 3">SCSIO 58843</strain>
    </source>
</reference>
<dbReference type="AlphaFoldDB" id="A0A5Q2RGG9"/>
<keyword evidence="3" id="KW-1185">Reference proteome</keyword>
<evidence type="ECO:0000256" key="1">
    <source>
        <dbReference type="SAM" id="MobiDB-lite"/>
    </source>
</evidence>
<dbReference type="Proteomes" id="UP000334019">
    <property type="component" value="Chromosome"/>
</dbReference>
<evidence type="ECO:0000313" key="2">
    <source>
        <dbReference type="EMBL" id="QGG93902.1"/>
    </source>
</evidence>
<proteinExistence type="predicted"/>